<keyword evidence="9" id="KW-0325">Glycoprotein</keyword>
<evidence type="ECO:0000256" key="11">
    <source>
        <dbReference type="ARBA" id="ARBA00037580"/>
    </source>
</evidence>
<evidence type="ECO:0000259" key="15">
    <source>
        <dbReference type="Pfam" id="PF05609"/>
    </source>
</evidence>
<dbReference type="InterPro" id="IPR008662">
    <property type="entry name" value="TOIP1/2"/>
</dbReference>
<dbReference type="KEGG" id="emc:129330298"/>
<evidence type="ECO:0000256" key="14">
    <source>
        <dbReference type="SAM" id="MobiDB-lite"/>
    </source>
</evidence>
<dbReference type="Pfam" id="PF05609">
    <property type="entry name" value="LAP1_C"/>
    <property type="match status" value="1"/>
</dbReference>
<evidence type="ECO:0000256" key="13">
    <source>
        <dbReference type="ARBA" id="ARBA00040724"/>
    </source>
</evidence>
<name>A0AA97JD17_EUBMA</name>
<evidence type="ECO:0000256" key="10">
    <source>
        <dbReference type="ARBA" id="ARBA00023242"/>
    </source>
</evidence>
<keyword evidence="10" id="KW-0539">Nucleus</keyword>
<accession>A0AA97JD17</accession>
<keyword evidence="7" id="KW-0175">Coiled coil</keyword>
<keyword evidence="16" id="KW-1185">Reference proteome</keyword>
<reference evidence="17" key="1">
    <citation type="submission" date="2025-08" db="UniProtKB">
        <authorList>
            <consortium name="RefSeq"/>
        </authorList>
    </citation>
    <scope>IDENTIFICATION</scope>
    <source>
        <tissue evidence="17">Blood</tissue>
    </source>
</reference>
<dbReference type="GO" id="GO:0061024">
    <property type="term" value="P:membrane organization"/>
    <property type="evidence" value="ECO:0007669"/>
    <property type="project" value="TreeGrafter"/>
</dbReference>
<comment type="similarity">
    <text evidence="1">Belongs to the TOR1AIP family.</text>
</comment>
<dbReference type="AlphaFoldDB" id="A0AA97JD17"/>
<proteinExistence type="inferred from homology"/>
<sequence>MDARGERLAAASEAQRQGGEEGEGRGESGLFAHVTPRAPLRKTASQNGGSGLRSSVRQRPSTPYYDGGGSRPRPPRREVRFSEEVLELSAEGSGRPVRRRQRRDGMRAEAEEGEAEPSEEAPRVAPYSLRSTRRYPPTPFRMEEPAAEGDEVRRRRLDSASSSEDDSSPTRHQRTSKSSNGRTHLQAGHTSILGIADDSELTRPSIRRSGRIGYYYDQGKDSTLNKSEGAPAKEEDENESKSDVKNTTNNYQTTQRHQLIKEYQKTTLRTRIPNEGEPPVQASILKKRSKAATKSSSVQSEGHSVLWILVCVGACIAAGGWYIFHPSAHTPEIDHVVQAFQTQMKKLMSSYPSQDSRLWKRIQTTFEKRLNSSQPHLEPAILLLAAAKEAEDALKCLSNQIADAFSSSQSTATIRIDGAGKATLDSDVVKFAVDEELSSGFLGGKKAAVVHRFESLPAGSTLIFYKYCDHENAAFKDVALLLTVLLEEESLGKSLTLLEVEEKVKDFLSAKFTNSHMPSSYNHMDTDKLSGLWSRISHVVLPVWPENTLPQENCLQAFTF</sequence>
<evidence type="ECO:0000256" key="12">
    <source>
        <dbReference type="ARBA" id="ARBA00037876"/>
    </source>
</evidence>
<dbReference type="GO" id="GO:0001671">
    <property type="term" value="F:ATPase activator activity"/>
    <property type="evidence" value="ECO:0007669"/>
    <property type="project" value="InterPro"/>
</dbReference>
<organism evidence="16 17">
    <name type="scientific">Eublepharis macularius</name>
    <name type="common">Leopard gecko</name>
    <name type="synonym">Cyrtodactylus macularius</name>
    <dbReference type="NCBI Taxonomy" id="481883"/>
    <lineage>
        <taxon>Eukaryota</taxon>
        <taxon>Metazoa</taxon>
        <taxon>Chordata</taxon>
        <taxon>Craniata</taxon>
        <taxon>Vertebrata</taxon>
        <taxon>Euteleostomi</taxon>
        <taxon>Lepidosauria</taxon>
        <taxon>Squamata</taxon>
        <taxon>Bifurcata</taxon>
        <taxon>Gekkota</taxon>
        <taxon>Eublepharidae</taxon>
        <taxon>Eublepharinae</taxon>
        <taxon>Eublepharis</taxon>
    </lineage>
</organism>
<keyword evidence="6" id="KW-1133">Transmembrane helix</keyword>
<evidence type="ECO:0000256" key="5">
    <source>
        <dbReference type="ARBA" id="ARBA00022843"/>
    </source>
</evidence>
<comment type="subcellular location">
    <subcellularLocation>
        <location evidence="12">Nucleus inner membrane</location>
        <topology evidence="12">Single-pass membrane protein</topology>
    </subcellularLocation>
</comment>
<feature type="compositionally biased region" description="Polar residues" evidence="14">
    <location>
        <begin position="43"/>
        <end position="61"/>
    </location>
</feature>
<evidence type="ECO:0000313" key="16">
    <source>
        <dbReference type="Proteomes" id="UP001190640"/>
    </source>
</evidence>
<gene>
    <name evidence="17" type="primary">TOR1AIP1</name>
</gene>
<evidence type="ECO:0000256" key="1">
    <source>
        <dbReference type="ARBA" id="ARBA00007860"/>
    </source>
</evidence>
<feature type="compositionally biased region" description="Polar residues" evidence="14">
    <location>
        <begin position="245"/>
        <end position="257"/>
    </location>
</feature>
<feature type="region of interest" description="Disordered" evidence="14">
    <location>
        <begin position="1"/>
        <end position="200"/>
    </location>
</feature>
<dbReference type="GeneID" id="129330298"/>
<evidence type="ECO:0000256" key="6">
    <source>
        <dbReference type="ARBA" id="ARBA00022989"/>
    </source>
</evidence>
<keyword evidence="2" id="KW-1017">Isopeptide bond</keyword>
<comment type="function">
    <text evidence="11">Required for nuclear membrane integrity. Induces TOR1A and TOR1B ATPase activity and is required for their location on the nuclear membrane. Binds to A- and B-type lamins. Possible role in membrane attachment and assembly of the nuclear lamina.</text>
</comment>
<evidence type="ECO:0000256" key="4">
    <source>
        <dbReference type="ARBA" id="ARBA00022692"/>
    </source>
</evidence>
<evidence type="ECO:0000256" key="9">
    <source>
        <dbReference type="ARBA" id="ARBA00023180"/>
    </source>
</evidence>
<keyword evidence="5" id="KW-0832">Ubl conjugation</keyword>
<keyword evidence="4" id="KW-0812">Transmembrane</keyword>
<dbReference type="PANTHER" id="PTHR18843">
    <property type="entry name" value="TORSIN-1A-INTERACTING PROTEIN"/>
    <property type="match status" value="1"/>
</dbReference>
<dbReference type="RefSeq" id="XP_054836308.1">
    <property type="nucleotide sequence ID" value="XM_054980333.1"/>
</dbReference>
<dbReference type="InterPro" id="IPR038599">
    <property type="entry name" value="LAP1C-like_C_sf"/>
</dbReference>
<dbReference type="Gene3D" id="3.40.50.12190">
    <property type="match status" value="1"/>
</dbReference>
<evidence type="ECO:0000256" key="2">
    <source>
        <dbReference type="ARBA" id="ARBA00022499"/>
    </source>
</evidence>
<dbReference type="InterPro" id="IPR046753">
    <property type="entry name" value="TOIP1/2_C"/>
</dbReference>
<keyword evidence="3" id="KW-0597">Phosphoprotein</keyword>
<evidence type="ECO:0000313" key="17">
    <source>
        <dbReference type="RefSeq" id="XP_054836308.1"/>
    </source>
</evidence>
<feature type="region of interest" description="Disordered" evidence="14">
    <location>
        <begin position="213"/>
        <end position="258"/>
    </location>
</feature>
<evidence type="ECO:0000256" key="8">
    <source>
        <dbReference type="ARBA" id="ARBA00023136"/>
    </source>
</evidence>
<protein>
    <recommendedName>
        <fullName evidence="13">Torsin-1A-interacting protein 1</fullName>
    </recommendedName>
</protein>
<dbReference type="Proteomes" id="UP001190640">
    <property type="component" value="Chromosome 5"/>
</dbReference>
<feature type="domain" description="Torsin-1A-interacting protein 1/2 AAA+ activator" evidence="15">
    <location>
        <begin position="330"/>
        <end position="555"/>
    </location>
</feature>
<evidence type="ECO:0000256" key="7">
    <source>
        <dbReference type="ARBA" id="ARBA00023054"/>
    </source>
</evidence>
<evidence type="ECO:0000256" key="3">
    <source>
        <dbReference type="ARBA" id="ARBA00022553"/>
    </source>
</evidence>
<dbReference type="GO" id="GO:0005637">
    <property type="term" value="C:nuclear inner membrane"/>
    <property type="evidence" value="ECO:0007669"/>
    <property type="project" value="UniProtKB-SubCell"/>
</dbReference>
<dbReference type="PANTHER" id="PTHR18843:SF6">
    <property type="entry name" value="TORSIN-1A-INTERACTING PROTEIN 1"/>
    <property type="match status" value="1"/>
</dbReference>
<dbReference type="CTD" id="26092"/>
<keyword evidence="8" id="KW-0472">Membrane</keyword>